<feature type="compositionally biased region" description="Pro residues" evidence="1">
    <location>
        <begin position="248"/>
        <end position="260"/>
    </location>
</feature>
<accession>A0A1Y1IK12</accession>
<evidence type="ECO:0000256" key="1">
    <source>
        <dbReference type="SAM" id="MobiDB-lite"/>
    </source>
</evidence>
<dbReference type="Proteomes" id="UP000054558">
    <property type="component" value="Unassembled WGS sequence"/>
</dbReference>
<feature type="region of interest" description="Disordered" evidence="1">
    <location>
        <begin position="244"/>
        <end position="265"/>
    </location>
</feature>
<evidence type="ECO:0000313" key="2">
    <source>
        <dbReference type="EMBL" id="GAQ91170.1"/>
    </source>
</evidence>
<name>A0A1Y1IK12_KLENI</name>
<keyword evidence="3" id="KW-1185">Reference proteome</keyword>
<proteinExistence type="predicted"/>
<organism evidence="2 3">
    <name type="scientific">Klebsormidium nitens</name>
    <name type="common">Green alga</name>
    <name type="synonym">Ulothrix nitens</name>
    <dbReference type="NCBI Taxonomy" id="105231"/>
    <lineage>
        <taxon>Eukaryota</taxon>
        <taxon>Viridiplantae</taxon>
        <taxon>Streptophyta</taxon>
        <taxon>Klebsormidiophyceae</taxon>
        <taxon>Klebsormidiales</taxon>
        <taxon>Klebsormidiaceae</taxon>
        <taxon>Klebsormidium</taxon>
    </lineage>
</organism>
<dbReference type="AlphaFoldDB" id="A0A1Y1IK12"/>
<reference evidence="2 3" key="1">
    <citation type="journal article" date="2014" name="Nat. Commun.">
        <title>Klebsormidium flaccidum genome reveals primary factors for plant terrestrial adaptation.</title>
        <authorList>
            <person name="Hori K."/>
            <person name="Maruyama F."/>
            <person name="Fujisawa T."/>
            <person name="Togashi T."/>
            <person name="Yamamoto N."/>
            <person name="Seo M."/>
            <person name="Sato S."/>
            <person name="Yamada T."/>
            <person name="Mori H."/>
            <person name="Tajima N."/>
            <person name="Moriyama T."/>
            <person name="Ikeuchi M."/>
            <person name="Watanabe M."/>
            <person name="Wada H."/>
            <person name="Kobayashi K."/>
            <person name="Saito M."/>
            <person name="Masuda T."/>
            <person name="Sasaki-Sekimoto Y."/>
            <person name="Mashiguchi K."/>
            <person name="Awai K."/>
            <person name="Shimojima M."/>
            <person name="Masuda S."/>
            <person name="Iwai M."/>
            <person name="Nobusawa T."/>
            <person name="Narise T."/>
            <person name="Kondo S."/>
            <person name="Saito H."/>
            <person name="Sato R."/>
            <person name="Murakawa M."/>
            <person name="Ihara Y."/>
            <person name="Oshima-Yamada Y."/>
            <person name="Ohtaka K."/>
            <person name="Satoh M."/>
            <person name="Sonobe K."/>
            <person name="Ishii M."/>
            <person name="Ohtani R."/>
            <person name="Kanamori-Sato M."/>
            <person name="Honoki R."/>
            <person name="Miyazaki D."/>
            <person name="Mochizuki H."/>
            <person name="Umetsu J."/>
            <person name="Higashi K."/>
            <person name="Shibata D."/>
            <person name="Kamiya Y."/>
            <person name="Sato N."/>
            <person name="Nakamura Y."/>
            <person name="Tabata S."/>
            <person name="Ida S."/>
            <person name="Kurokawa K."/>
            <person name="Ohta H."/>
        </authorList>
    </citation>
    <scope>NUCLEOTIDE SEQUENCE [LARGE SCALE GENOMIC DNA]</scope>
    <source>
        <strain evidence="2 3">NIES-2285</strain>
    </source>
</reference>
<dbReference type="EMBL" id="DF237687">
    <property type="protein sequence ID" value="GAQ91170.1"/>
    <property type="molecule type" value="Genomic_DNA"/>
</dbReference>
<evidence type="ECO:0000313" key="3">
    <source>
        <dbReference type="Proteomes" id="UP000054558"/>
    </source>
</evidence>
<sequence length="385" mass="43441">MDGILTDIPDYVGDDFHHTQAWHRFFRLIVTPWNSVCQRRSENLTMDVWCGGPNNSIDAQVDAFQLPPGTVAELQACRGERGVRSAIVYLYLRYKEVGKRDRAHATFLLFDLKRRVQWFFDPATKAFDRFYDRPALVPGYTTAPRAQAVWVSNNKAIQHRWPAEGTELDRRKCCQLLCNMVALCCLRFGIVNPRLAANVLADAYPTGKLRRALNDKIASFYNVNYQDTPAEMGTRLLAPIPNARAARAPPPPPPLPPPPGKAGSQRAANMFETNLRARKVAGHNARVLAKVAREYTGSNLSNANILRNYSHKYKWVMDAVALADAERKKLKLPVAVVGQIIPKVNKTKPLTERDLERHLQNIRMTAQTANMMSELRSRLAKRSAV</sequence>
<protein>
    <submittedName>
        <fullName evidence="2">Uncharacterized protein</fullName>
    </submittedName>
</protein>
<gene>
    <name evidence="2" type="ORF">KFL_007380045</name>
</gene>